<dbReference type="GO" id="GO:0030170">
    <property type="term" value="F:pyridoxal phosphate binding"/>
    <property type="evidence" value="ECO:0007669"/>
    <property type="project" value="UniProtKB-UniRule"/>
</dbReference>
<dbReference type="UniPathway" id="UPA00288">
    <property type="reaction ID" value="UER01023"/>
</dbReference>
<feature type="binding site" evidence="12">
    <location>
        <position position="119"/>
    </location>
    <ligand>
        <name>(6S)-5,6,7,8-tetrahydrofolate</name>
        <dbReference type="ChEBI" id="CHEBI:57453"/>
    </ligand>
</feature>
<dbReference type="GO" id="GO:0019264">
    <property type="term" value="P:glycine biosynthetic process from serine"/>
    <property type="evidence" value="ECO:0007669"/>
    <property type="project" value="UniProtKB-UniRule"/>
</dbReference>
<keyword evidence="10 12" id="KW-0663">Pyridoxal phosphate</keyword>
<dbReference type="InterPro" id="IPR049943">
    <property type="entry name" value="Ser_HO-MeTrfase-like"/>
</dbReference>
<feature type="domain" description="Serine hydroxymethyltransferase-like" evidence="14">
    <location>
        <begin position="6"/>
        <end position="382"/>
    </location>
</feature>
<organism evidence="15 16">
    <name type="scientific">Clostridium oryzae</name>
    <dbReference type="NCBI Taxonomy" id="1450648"/>
    <lineage>
        <taxon>Bacteria</taxon>
        <taxon>Bacillati</taxon>
        <taxon>Bacillota</taxon>
        <taxon>Clostridia</taxon>
        <taxon>Eubacteriales</taxon>
        <taxon>Clostridiaceae</taxon>
        <taxon>Clostridium</taxon>
    </lineage>
</organism>
<dbReference type="GO" id="GO:0008168">
    <property type="term" value="F:methyltransferase activity"/>
    <property type="evidence" value="ECO:0007669"/>
    <property type="project" value="UniProtKB-KW"/>
</dbReference>
<feature type="modified residue" description="N6-(pyridoxal phosphate)lysine" evidence="12 13">
    <location>
        <position position="228"/>
    </location>
</feature>
<dbReference type="Proteomes" id="UP000190080">
    <property type="component" value="Unassembled WGS sequence"/>
</dbReference>
<dbReference type="PIRSF" id="PIRSF000412">
    <property type="entry name" value="SHMT"/>
    <property type="match status" value="1"/>
</dbReference>
<dbReference type="GO" id="GO:0004372">
    <property type="term" value="F:glycine hydroxymethyltransferase activity"/>
    <property type="evidence" value="ECO:0007669"/>
    <property type="project" value="UniProtKB-UniRule"/>
</dbReference>
<dbReference type="NCBIfam" id="NF000586">
    <property type="entry name" value="PRK00011.1"/>
    <property type="match status" value="1"/>
</dbReference>
<dbReference type="RefSeq" id="WP_079422526.1">
    <property type="nucleotide sequence ID" value="NZ_MZGV01000008.1"/>
</dbReference>
<dbReference type="Gene3D" id="3.40.640.10">
    <property type="entry name" value="Type I PLP-dependent aspartate aminotransferase-like (Major domain)"/>
    <property type="match status" value="1"/>
</dbReference>
<dbReference type="UniPathway" id="UPA00193"/>
<evidence type="ECO:0000256" key="7">
    <source>
        <dbReference type="ARBA" id="ARBA00022563"/>
    </source>
</evidence>
<dbReference type="PROSITE" id="PS00096">
    <property type="entry name" value="SHMT"/>
    <property type="match status" value="1"/>
</dbReference>
<evidence type="ECO:0000256" key="4">
    <source>
        <dbReference type="ARBA" id="ARBA00006376"/>
    </source>
</evidence>
<sequence length="411" mass="45740">MDFSNLSHNDQEIFNLIEKENDRQEYNIELIASENFTSQAVMEAMGSQLTNKYAEGYPGKRYYGGCHVVDEVEDLARDRMKELFGAEHVNVQPHSGSQANMAVYLSVLETGDTVLGMNLSHGGHLTHGSPVNFSGKLFNFVSYGVDDKTENINYDELRELALKHKPKMIVSGASAYPRVIDFKRIREICDEVGAYMMVDIAHIAGLVATGLHPSPVPYADFVTTTTHKTLRGPRGGAIMCKEKYAKALDKAIFPGIQGGPLMHIIAAKAVCFKEALSPEYKEYMTQVVKNAKVLSEELIKYDFRLVSGGTDNHLMLVDLTNKGITGKDAEKLLDSIGITANKNTIPFEKLSPFITSGIRIGTPAVTTRGFKEEEMKKIAYYINYAIENRDKDLTAIREEIKGLCSKFPIYK</sequence>
<reference evidence="15 16" key="1">
    <citation type="submission" date="2017-03" db="EMBL/GenBank/DDBJ databases">
        <title>Genome sequence of Clostridium oryzae DSM 28571.</title>
        <authorList>
            <person name="Poehlein A."/>
            <person name="Daniel R."/>
        </authorList>
    </citation>
    <scope>NUCLEOTIDE SEQUENCE [LARGE SCALE GENOMIC DNA]</scope>
    <source>
        <strain evidence="15 16">DSM 28571</strain>
    </source>
</reference>
<evidence type="ECO:0000256" key="6">
    <source>
        <dbReference type="ARBA" id="ARBA00022490"/>
    </source>
</evidence>
<gene>
    <name evidence="12 15" type="primary">glyA</name>
    <name evidence="15" type="ORF">CLORY_11040</name>
</gene>
<dbReference type="FunFam" id="3.90.1150.10:FF:000003">
    <property type="entry name" value="Serine hydroxymethyltransferase"/>
    <property type="match status" value="1"/>
</dbReference>
<keyword evidence="6 12" id="KW-0963">Cytoplasm</keyword>
<keyword evidence="9 12" id="KW-0808">Transferase</keyword>
<feature type="binding site" evidence="12">
    <location>
        <begin position="351"/>
        <end position="353"/>
    </location>
    <ligand>
        <name>(6S)-5,6,7,8-tetrahydrofolate</name>
        <dbReference type="ChEBI" id="CHEBI:57453"/>
    </ligand>
</feature>
<evidence type="ECO:0000256" key="9">
    <source>
        <dbReference type="ARBA" id="ARBA00022679"/>
    </source>
</evidence>
<dbReference type="InterPro" id="IPR015422">
    <property type="entry name" value="PyrdxlP-dep_Trfase_small"/>
</dbReference>
<comment type="subunit">
    <text evidence="5 12">Homodimer.</text>
</comment>
<comment type="pathway">
    <text evidence="12">One-carbon metabolism; tetrahydrofolate interconversion.</text>
</comment>
<evidence type="ECO:0000313" key="16">
    <source>
        <dbReference type="Proteomes" id="UP000190080"/>
    </source>
</evidence>
<evidence type="ECO:0000256" key="1">
    <source>
        <dbReference type="ARBA" id="ARBA00001528"/>
    </source>
</evidence>
<dbReference type="CDD" id="cd00378">
    <property type="entry name" value="SHMT"/>
    <property type="match status" value="1"/>
</dbReference>
<dbReference type="InterPro" id="IPR015421">
    <property type="entry name" value="PyrdxlP-dep_Trfase_major"/>
</dbReference>
<dbReference type="PANTHER" id="PTHR11680:SF35">
    <property type="entry name" value="SERINE HYDROXYMETHYLTRANSFERASE 1"/>
    <property type="match status" value="1"/>
</dbReference>
<feature type="binding site" evidence="12">
    <location>
        <position position="242"/>
    </location>
    <ligand>
        <name>(6S)-5,6,7,8-tetrahydrofolate</name>
        <dbReference type="ChEBI" id="CHEBI:57453"/>
    </ligand>
</feature>
<evidence type="ECO:0000259" key="14">
    <source>
        <dbReference type="Pfam" id="PF00464"/>
    </source>
</evidence>
<dbReference type="FunFam" id="3.40.640.10:FF:000001">
    <property type="entry name" value="Serine hydroxymethyltransferase"/>
    <property type="match status" value="1"/>
</dbReference>
<evidence type="ECO:0000256" key="8">
    <source>
        <dbReference type="ARBA" id="ARBA00022605"/>
    </source>
</evidence>
<dbReference type="STRING" id="1450648.CLORY_11040"/>
<dbReference type="InterPro" id="IPR015424">
    <property type="entry name" value="PyrdxlP-dep_Trfase"/>
</dbReference>
<name>A0A1V4IUI7_9CLOT</name>
<evidence type="ECO:0000313" key="15">
    <source>
        <dbReference type="EMBL" id="OPJ63596.1"/>
    </source>
</evidence>
<comment type="similarity">
    <text evidence="4 12">Belongs to the SHMT family.</text>
</comment>
<accession>A0A1V4IUI7</accession>
<dbReference type="EC" id="2.1.2.1" evidence="12"/>
<dbReference type="InterPro" id="IPR039429">
    <property type="entry name" value="SHMT-like_dom"/>
</dbReference>
<dbReference type="InterPro" id="IPR019798">
    <property type="entry name" value="Ser_HO-MeTrfase_PLP_BS"/>
</dbReference>
<protein>
    <recommendedName>
        <fullName evidence="12">Serine hydroxymethyltransferase</fullName>
        <shortName evidence="12">SHMT</shortName>
        <shortName evidence="12">Serine methylase</shortName>
        <ecNumber evidence="12">2.1.2.1</ecNumber>
    </recommendedName>
</protein>
<evidence type="ECO:0000256" key="2">
    <source>
        <dbReference type="ARBA" id="ARBA00001933"/>
    </source>
</evidence>
<comment type="caution">
    <text evidence="15">The sequence shown here is derived from an EMBL/GenBank/DDBJ whole genome shotgun (WGS) entry which is preliminary data.</text>
</comment>
<feature type="site" description="Plays an important role in substrate specificity" evidence="12">
    <location>
        <position position="227"/>
    </location>
</feature>
<dbReference type="GO" id="GO:0005829">
    <property type="term" value="C:cytosol"/>
    <property type="evidence" value="ECO:0007669"/>
    <property type="project" value="TreeGrafter"/>
</dbReference>
<evidence type="ECO:0000256" key="12">
    <source>
        <dbReference type="HAMAP-Rule" id="MF_00051"/>
    </source>
</evidence>
<comment type="function">
    <text evidence="11">Catalyzes the reversible interconversion of serine and glycine with tetrahydrofolate (THF) serving as the one-carbon carrier. This reaction serves as the major source of one-carbon groups required for the biosynthesis of purines, thymidylate, methionine, and other important biomolecules. Also exhibits THF-independent aldolase activity toward beta-hydroxyamino acids, producing glycine and aldehydes, via a retro-aldol mechanism. Thus, is able to catalyze the cleavage of L-allo-threonine.</text>
</comment>
<dbReference type="SUPFAM" id="SSF53383">
    <property type="entry name" value="PLP-dependent transferases"/>
    <property type="match status" value="1"/>
</dbReference>
<dbReference type="GO" id="GO:0032259">
    <property type="term" value="P:methylation"/>
    <property type="evidence" value="ECO:0007669"/>
    <property type="project" value="UniProtKB-KW"/>
</dbReference>
<keyword evidence="7 12" id="KW-0554">One-carbon metabolism</keyword>
<keyword evidence="16" id="KW-1185">Reference proteome</keyword>
<comment type="cofactor">
    <cofactor evidence="2 12 13">
        <name>pyridoxal 5'-phosphate</name>
        <dbReference type="ChEBI" id="CHEBI:597326"/>
    </cofactor>
</comment>
<comment type="catalytic activity">
    <reaction evidence="1 12">
        <text>(6R)-5,10-methylene-5,6,7,8-tetrahydrofolate + glycine + H2O = (6S)-5,6,7,8-tetrahydrofolate + L-serine</text>
        <dbReference type="Rhea" id="RHEA:15481"/>
        <dbReference type="ChEBI" id="CHEBI:15377"/>
        <dbReference type="ChEBI" id="CHEBI:15636"/>
        <dbReference type="ChEBI" id="CHEBI:33384"/>
        <dbReference type="ChEBI" id="CHEBI:57305"/>
        <dbReference type="ChEBI" id="CHEBI:57453"/>
        <dbReference type="EC" id="2.1.2.1"/>
    </reaction>
</comment>
<dbReference type="AlphaFoldDB" id="A0A1V4IUI7"/>
<evidence type="ECO:0000256" key="13">
    <source>
        <dbReference type="PIRSR" id="PIRSR000412-50"/>
    </source>
</evidence>
<dbReference type="EMBL" id="MZGV01000008">
    <property type="protein sequence ID" value="OPJ63596.1"/>
    <property type="molecule type" value="Genomic_DNA"/>
</dbReference>
<evidence type="ECO:0000256" key="3">
    <source>
        <dbReference type="ARBA" id="ARBA00004496"/>
    </source>
</evidence>
<keyword evidence="15" id="KW-0489">Methyltransferase</keyword>
<evidence type="ECO:0000256" key="11">
    <source>
        <dbReference type="ARBA" id="ARBA00054606"/>
    </source>
</evidence>
<feature type="binding site" evidence="12">
    <location>
        <begin position="123"/>
        <end position="125"/>
    </location>
    <ligand>
        <name>(6S)-5,6,7,8-tetrahydrofolate</name>
        <dbReference type="ChEBI" id="CHEBI:57453"/>
    </ligand>
</feature>
<proteinExistence type="inferred from homology"/>
<dbReference type="Gene3D" id="3.90.1150.10">
    <property type="entry name" value="Aspartate Aminotransferase, domain 1"/>
    <property type="match status" value="1"/>
</dbReference>
<dbReference type="GO" id="GO:0035999">
    <property type="term" value="P:tetrahydrofolate interconversion"/>
    <property type="evidence" value="ECO:0007669"/>
    <property type="project" value="UniProtKB-UniRule"/>
</dbReference>
<dbReference type="HAMAP" id="MF_00051">
    <property type="entry name" value="SHMT"/>
    <property type="match status" value="1"/>
</dbReference>
<evidence type="ECO:0000256" key="10">
    <source>
        <dbReference type="ARBA" id="ARBA00022898"/>
    </source>
</evidence>
<dbReference type="OrthoDB" id="9803846at2"/>
<keyword evidence="8 12" id="KW-0028">Amino-acid biosynthesis</keyword>
<dbReference type="PANTHER" id="PTHR11680">
    <property type="entry name" value="SERINE HYDROXYMETHYLTRANSFERASE"/>
    <property type="match status" value="1"/>
</dbReference>
<evidence type="ECO:0000256" key="5">
    <source>
        <dbReference type="ARBA" id="ARBA00011738"/>
    </source>
</evidence>
<comment type="subcellular location">
    <subcellularLocation>
        <location evidence="3 12">Cytoplasm</location>
    </subcellularLocation>
</comment>
<comment type="pathway">
    <text evidence="12">Amino-acid biosynthesis; glycine biosynthesis; glycine from L-serine: step 1/1.</text>
</comment>
<dbReference type="Pfam" id="PF00464">
    <property type="entry name" value="SHMT"/>
    <property type="match status" value="1"/>
</dbReference>
<dbReference type="InterPro" id="IPR001085">
    <property type="entry name" value="Ser_HO-MeTrfase"/>
</dbReference>